<evidence type="ECO:0000256" key="1">
    <source>
        <dbReference type="ARBA" id="ARBA00004496"/>
    </source>
</evidence>
<keyword evidence="3" id="KW-0597">Phosphoprotein</keyword>
<dbReference type="InterPro" id="IPR025954">
    <property type="entry name" value="DBC1/CARP1_inactive_NUDIX"/>
</dbReference>
<evidence type="ECO:0000256" key="4">
    <source>
        <dbReference type="ARBA" id="ARBA00023054"/>
    </source>
</evidence>
<dbReference type="EMBL" id="JBGFUD010002874">
    <property type="protein sequence ID" value="MFH4978112.1"/>
    <property type="molecule type" value="Genomic_DNA"/>
</dbReference>
<sequence>MSQFGPKNPAAWARPPGPGQQLSTGLFQNPLVGQAFGGVAQMGMPGMINASAFSQQAAANMSMNLGMLSTSQQAIRMQAAQQQQSQQKNRTFSGVVTKMHDSFGFVDDDVFFQVSVVRGALPRSGDRVMVEATYNPSMPFKWNAYRVQLISPEKSGPSVGGQHMFHQQQEMRGRQPVPPPRGAGGGSVQNWSDKGGQVSVASMNDMRQRARSRSPPAPSLRRARSPQRMSGGLPSGGVNRRPSPPRRTSPPRTFPRRGISPKRSPMRRGPSPLRSTPGRKHDALKRERSPTNSLRNKSPSLKREGLSARGSTSPPRRRARIIPRYQCYLPKVPISASSSTSETLAMLRKRYPNLYIPSDFTKAVIEWPGTTPIENTVSFTPYPVTFHVLHKDIDCPKREVDPTSALSPPDMDPRYSAKVILLSHGGISAVHQKAFGLLSDGSIDENGDPTPLSRCISFLVGTRGKNELMPLGGCWSPSLDGLHPESDTQVLVRTAIRTVRALTGVDLSNCPRWYKLAQLCYYRADKDRLDTTVLFLPDTSGLMPSDADYRNLEAVLKNQLATKISAIEALTVESQSSKIVGACASGTAPEVTTTPVTTTSNISTTTSATTVASTSAANGESAIAGGAAAVTTTAAVTSLNTSMEQVVDNNEEEDDDEDDLTPTYWKQLDIKVMKVAELRQELMARDLETKGVKSVLCARLQEALDKERAKEENKTEEKEEEQKIDSETEKKEEAPRELTEEEKKAIEKLEKEKKERKASLERHFVIPRETGILVFPDRHAKGGRFDCKVLPLHSLLEYRIEDSKEHSFELAIFAESLSEMIDRSHSFEIYKCLSQSLDKDSEKKRRDAAKLSDVEGAEGWSRSFCLSL</sequence>
<evidence type="ECO:0000259" key="6">
    <source>
        <dbReference type="PROSITE" id="PS50800"/>
    </source>
</evidence>
<dbReference type="InterPro" id="IPR025224">
    <property type="entry name" value="CCAR1/CCAR2"/>
</dbReference>
<dbReference type="SMART" id="SM00513">
    <property type="entry name" value="SAP"/>
    <property type="match status" value="1"/>
</dbReference>
<feature type="region of interest" description="Disordered" evidence="5">
    <location>
        <begin position="153"/>
        <end position="321"/>
    </location>
</feature>
<proteinExistence type="predicted"/>
<feature type="region of interest" description="Disordered" evidence="5">
    <location>
        <begin position="1"/>
        <end position="25"/>
    </location>
</feature>
<feature type="compositionally biased region" description="Basic and acidic residues" evidence="5">
    <location>
        <begin position="279"/>
        <end position="289"/>
    </location>
</feature>
<gene>
    <name evidence="7" type="ORF">AB6A40_004821</name>
</gene>
<dbReference type="SMART" id="SM01122">
    <property type="entry name" value="DBC1"/>
    <property type="match status" value="1"/>
</dbReference>
<protein>
    <recommendedName>
        <fullName evidence="6">SAP domain-containing protein</fullName>
    </recommendedName>
</protein>
<keyword evidence="2" id="KW-0963">Cytoplasm</keyword>
<dbReference type="SUPFAM" id="SSF68906">
    <property type="entry name" value="SAP domain"/>
    <property type="match status" value="1"/>
</dbReference>
<dbReference type="GO" id="GO:0005737">
    <property type="term" value="C:cytoplasm"/>
    <property type="evidence" value="ECO:0007669"/>
    <property type="project" value="UniProtKB-SubCell"/>
</dbReference>
<keyword evidence="4" id="KW-0175">Coiled coil</keyword>
<dbReference type="PANTHER" id="PTHR14304">
    <property type="entry name" value="CELL DIVISION CYCLE AND APOPTOSIS REGULATOR PROTEIN"/>
    <property type="match status" value="1"/>
</dbReference>
<dbReference type="Proteomes" id="UP001608902">
    <property type="component" value="Unassembled WGS sequence"/>
</dbReference>
<evidence type="ECO:0000256" key="5">
    <source>
        <dbReference type="SAM" id="MobiDB-lite"/>
    </source>
</evidence>
<name>A0ABD6ENI5_9BILA</name>
<dbReference type="Pfam" id="PF02037">
    <property type="entry name" value="SAP"/>
    <property type="match status" value="1"/>
</dbReference>
<accession>A0ABD6ENI5</accession>
<evidence type="ECO:0000256" key="2">
    <source>
        <dbReference type="ARBA" id="ARBA00022490"/>
    </source>
</evidence>
<dbReference type="InterPro" id="IPR036361">
    <property type="entry name" value="SAP_dom_sf"/>
</dbReference>
<reference evidence="7 8" key="1">
    <citation type="submission" date="2024-08" db="EMBL/GenBank/DDBJ databases">
        <title>Gnathostoma spinigerum genome.</title>
        <authorList>
            <person name="Gonzalez-Bertolin B."/>
            <person name="Monzon S."/>
            <person name="Zaballos A."/>
            <person name="Jimenez P."/>
            <person name="Dekumyoy P."/>
            <person name="Varona S."/>
            <person name="Cuesta I."/>
            <person name="Sumanam S."/>
            <person name="Adisakwattana P."/>
            <person name="Gasser R.B."/>
            <person name="Hernandez-Gonzalez A."/>
            <person name="Young N.D."/>
            <person name="Perteguer M.J."/>
        </authorList>
    </citation>
    <scope>NUCLEOTIDE SEQUENCE [LARGE SCALE GENOMIC DNA]</scope>
    <source>
        <strain evidence="7">AL3</strain>
        <tissue evidence="7">Liver</tissue>
    </source>
</reference>
<keyword evidence="8" id="KW-1185">Reference proteome</keyword>
<feature type="region of interest" description="Disordered" evidence="5">
    <location>
        <begin position="706"/>
        <end position="742"/>
    </location>
</feature>
<comment type="caution">
    <text evidence="7">The sequence shown here is derived from an EMBL/GenBank/DDBJ whole genome shotgun (WGS) entry which is preliminary data.</text>
</comment>
<dbReference type="Pfam" id="PF14443">
    <property type="entry name" value="DBC1"/>
    <property type="match status" value="1"/>
</dbReference>
<feature type="domain" description="SAP" evidence="6">
    <location>
        <begin position="670"/>
        <end position="704"/>
    </location>
</feature>
<dbReference type="Gene3D" id="1.10.720.30">
    <property type="entry name" value="SAP domain"/>
    <property type="match status" value="1"/>
</dbReference>
<feature type="compositionally biased region" description="Polar residues" evidence="5">
    <location>
        <begin position="290"/>
        <end position="299"/>
    </location>
</feature>
<evidence type="ECO:0000313" key="7">
    <source>
        <dbReference type="EMBL" id="MFH4978112.1"/>
    </source>
</evidence>
<comment type="subcellular location">
    <subcellularLocation>
        <location evidence="1">Cytoplasm</location>
    </subcellularLocation>
</comment>
<dbReference type="Pfam" id="PF19256">
    <property type="entry name" value="LAIKA"/>
    <property type="match status" value="1"/>
</dbReference>
<evidence type="ECO:0000313" key="8">
    <source>
        <dbReference type="Proteomes" id="UP001608902"/>
    </source>
</evidence>
<dbReference type="InterPro" id="IPR003034">
    <property type="entry name" value="SAP_dom"/>
</dbReference>
<dbReference type="InterPro" id="IPR025223">
    <property type="entry name" value="S1-like_RNA-bd_dom"/>
</dbReference>
<dbReference type="PANTHER" id="PTHR14304:SF11">
    <property type="entry name" value="SAP DOMAIN-CONTAINING PROTEIN"/>
    <property type="match status" value="1"/>
</dbReference>
<organism evidence="7 8">
    <name type="scientific">Gnathostoma spinigerum</name>
    <dbReference type="NCBI Taxonomy" id="75299"/>
    <lineage>
        <taxon>Eukaryota</taxon>
        <taxon>Metazoa</taxon>
        <taxon>Ecdysozoa</taxon>
        <taxon>Nematoda</taxon>
        <taxon>Chromadorea</taxon>
        <taxon>Rhabditida</taxon>
        <taxon>Spirurina</taxon>
        <taxon>Gnathostomatomorpha</taxon>
        <taxon>Gnathostomatoidea</taxon>
        <taxon>Gnathostomatidae</taxon>
        <taxon>Gnathostoma</taxon>
    </lineage>
</organism>
<evidence type="ECO:0000256" key="3">
    <source>
        <dbReference type="ARBA" id="ARBA00022553"/>
    </source>
</evidence>
<dbReference type="Pfam" id="PF14444">
    <property type="entry name" value="S1-like"/>
    <property type="match status" value="1"/>
</dbReference>
<dbReference type="PROSITE" id="PS50800">
    <property type="entry name" value="SAP"/>
    <property type="match status" value="1"/>
</dbReference>
<dbReference type="AlphaFoldDB" id="A0ABD6ENI5"/>
<dbReference type="InterPro" id="IPR045353">
    <property type="entry name" value="LAIKA"/>
</dbReference>